<reference evidence="2 3" key="1">
    <citation type="journal article" date="2016" name="Front. Microbiol.">
        <title>Genome and transcriptome sequences reveal the specific parasitism of the nematophagous Purpureocillium lilacinum 36-1.</title>
        <authorList>
            <person name="Xie J."/>
            <person name="Li S."/>
            <person name="Mo C."/>
            <person name="Xiao X."/>
            <person name="Peng D."/>
            <person name="Wang G."/>
            <person name="Xiao Y."/>
        </authorList>
    </citation>
    <scope>NUCLEOTIDE SEQUENCE [LARGE SCALE GENOMIC DNA]</scope>
    <source>
        <strain evidence="2 3">36-1</strain>
    </source>
</reference>
<feature type="region of interest" description="Disordered" evidence="1">
    <location>
        <begin position="228"/>
        <end position="247"/>
    </location>
</feature>
<comment type="caution">
    <text evidence="2">The sequence shown here is derived from an EMBL/GenBank/DDBJ whole genome shotgun (WGS) entry which is preliminary data.</text>
</comment>
<evidence type="ECO:0000256" key="1">
    <source>
        <dbReference type="SAM" id="MobiDB-lite"/>
    </source>
</evidence>
<name>A0A2U3E4L4_PURLI</name>
<dbReference type="EMBL" id="LCWV01000012">
    <property type="protein sequence ID" value="PWI69429.1"/>
    <property type="molecule type" value="Genomic_DNA"/>
</dbReference>
<gene>
    <name evidence="2" type="ORF">PCL_01076</name>
</gene>
<dbReference type="Proteomes" id="UP000245956">
    <property type="component" value="Unassembled WGS sequence"/>
</dbReference>
<dbReference type="AlphaFoldDB" id="A0A2U3E4L4"/>
<sequence length="247" mass="26625">MKSGNEGEAKTADRVRAMQKRHLCVQPVLVVVVVDSPCYTQTRTEQKPGWPSLPPHVLVSSPPLPSTSLPLPSPHTQQLRAAAAAAIAAGVVLALGPVHPPPRLNKLWVGRWLQTAHVLPPHKAGVCLFLAFVRNLSRDGLWRRFDYVMATLGMPSRAWATYKVTVTVLGTFSVLPLQLRPPCSPLPGAVPPRGPPANFLSQRIPEQSHRGHGSTAIEEESMGFRRGFFGSAGGQGGQRNGLAWAAD</sequence>
<protein>
    <submittedName>
        <fullName evidence="2">Uncharacterized protein</fullName>
    </submittedName>
</protein>
<proteinExistence type="predicted"/>
<accession>A0A2U3E4L4</accession>
<evidence type="ECO:0000313" key="3">
    <source>
        <dbReference type="Proteomes" id="UP000245956"/>
    </source>
</evidence>
<feature type="compositionally biased region" description="Gly residues" evidence="1">
    <location>
        <begin position="230"/>
        <end position="239"/>
    </location>
</feature>
<organism evidence="2 3">
    <name type="scientific">Purpureocillium lilacinum</name>
    <name type="common">Paecilomyces lilacinus</name>
    <dbReference type="NCBI Taxonomy" id="33203"/>
    <lineage>
        <taxon>Eukaryota</taxon>
        <taxon>Fungi</taxon>
        <taxon>Dikarya</taxon>
        <taxon>Ascomycota</taxon>
        <taxon>Pezizomycotina</taxon>
        <taxon>Sordariomycetes</taxon>
        <taxon>Hypocreomycetidae</taxon>
        <taxon>Hypocreales</taxon>
        <taxon>Ophiocordycipitaceae</taxon>
        <taxon>Purpureocillium</taxon>
    </lineage>
</organism>
<evidence type="ECO:0000313" key="2">
    <source>
        <dbReference type="EMBL" id="PWI69429.1"/>
    </source>
</evidence>